<dbReference type="Pfam" id="PF00578">
    <property type="entry name" value="AhpC-TSA"/>
    <property type="match status" value="1"/>
</dbReference>
<dbReference type="Proteomes" id="UP000000310">
    <property type="component" value="Chromosome"/>
</dbReference>
<feature type="signal peptide" evidence="2">
    <location>
        <begin position="1"/>
        <end position="19"/>
    </location>
</feature>
<dbReference type="HOGENOM" id="CLU_042529_16_0_10"/>
<organism evidence="4 5">
    <name type="scientific">Pseudopedobacter saltans (strain ATCC 51119 / DSM 12145 / JCM 21818 / CCUG 39354 / LMG 10337 / NBRC 100064 / NCIMB 13643)</name>
    <name type="common">Pedobacter saltans</name>
    <dbReference type="NCBI Taxonomy" id="762903"/>
    <lineage>
        <taxon>Bacteria</taxon>
        <taxon>Pseudomonadati</taxon>
        <taxon>Bacteroidota</taxon>
        <taxon>Sphingobacteriia</taxon>
        <taxon>Sphingobacteriales</taxon>
        <taxon>Sphingobacteriaceae</taxon>
        <taxon>Pseudopedobacter</taxon>
    </lineage>
</organism>
<reference evidence="4 5" key="1">
    <citation type="journal article" date="2011" name="Stand. Genomic Sci.">
        <title>Complete genome sequence of the gliding, heparinolytic Pedobacter saltans type strain (113).</title>
        <authorList>
            <person name="Liolios K."/>
            <person name="Sikorski J."/>
            <person name="Lu M."/>
            <person name="Nolan M."/>
            <person name="Lapidus A."/>
            <person name="Lucas S."/>
            <person name="Hammon N."/>
            <person name="Deshpande S."/>
            <person name="Cheng J.F."/>
            <person name="Tapia R."/>
            <person name="Han C."/>
            <person name="Goodwin L."/>
            <person name="Pitluck S."/>
            <person name="Huntemann M."/>
            <person name="Ivanova N."/>
            <person name="Pagani I."/>
            <person name="Mavromatis K."/>
            <person name="Ovchinikova G."/>
            <person name="Pati A."/>
            <person name="Chen A."/>
            <person name="Palaniappan K."/>
            <person name="Land M."/>
            <person name="Hauser L."/>
            <person name="Brambilla E.M."/>
            <person name="Kotsyurbenko O."/>
            <person name="Rohde M."/>
            <person name="Tindall B.J."/>
            <person name="Abt B."/>
            <person name="Goker M."/>
            <person name="Detter J.C."/>
            <person name="Woyke T."/>
            <person name="Bristow J."/>
            <person name="Eisen J.A."/>
            <person name="Markowitz V."/>
            <person name="Hugenholtz P."/>
            <person name="Klenk H.P."/>
            <person name="Kyrpides N.C."/>
        </authorList>
    </citation>
    <scope>NUCLEOTIDE SEQUENCE [LARGE SCALE GENOMIC DNA]</scope>
    <source>
        <strain evidence="5">ATCC 51119 / DSM 12145 / JCM 21818 / LMG 10337 / NBRC 100064 / NCIMB 13643</strain>
    </source>
</reference>
<dbReference type="PANTHER" id="PTHR42852">
    <property type="entry name" value="THIOL:DISULFIDE INTERCHANGE PROTEIN DSBE"/>
    <property type="match status" value="1"/>
</dbReference>
<evidence type="ECO:0000313" key="4">
    <source>
        <dbReference type="EMBL" id="ADY51778.1"/>
    </source>
</evidence>
<keyword evidence="2" id="KW-0732">Signal</keyword>
<reference evidence="5" key="2">
    <citation type="submission" date="2011-02" db="EMBL/GenBank/DDBJ databases">
        <title>The complete genome of Pedobacter saltans DSM 12145.</title>
        <authorList>
            <consortium name="US DOE Joint Genome Institute (JGI-PGF)"/>
            <person name="Lucas S."/>
            <person name="Copeland A."/>
            <person name="Lapidus A."/>
            <person name="Bruce D."/>
            <person name="Goodwin L."/>
            <person name="Pitluck S."/>
            <person name="Kyrpides N."/>
            <person name="Mavromatis K."/>
            <person name="Pagani I."/>
            <person name="Ivanova N."/>
            <person name="Ovchinnikova G."/>
            <person name="Lu M."/>
            <person name="Detter J.C."/>
            <person name="Han C."/>
            <person name="Land M."/>
            <person name="Hauser L."/>
            <person name="Markowitz V."/>
            <person name="Cheng J.-F."/>
            <person name="Hugenholtz P."/>
            <person name="Woyke T."/>
            <person name="Wu D."/>
            <person name="Tindall B."/>
            <person name="Pomrenke H.G."/>
            <person name="Brambilla E."/>
            <person name="Klenk H.-P."/>
            <person name="Eisen J.A."/>
        </authorList>
    </citation>
    <scope>NUCLEOTIDE SEQUENCE [LARGE SCALE GENOMIC DNA]</scope>
    <source>
        <strain evidence="5">ATCC 51119 / DSM 12145 / JCM 21818 / LMG 10337 / NBRC 100064 / NCIMB 13643</strain>
    </source>
</reference>
<protein>
    <submittedName>
        <fullName evidence="4">Redoxin domain protein</fullName>
    </submittedName>
</protein>
<feature type="chain" id="PRO_5003260213" evidence="2">
    <location>
        <begin position="20"/>
        <end position="158"/>
    </location>
</feature>
<dbReference type="eggNOG" id="COG0526">
    <property type="taxonomic scope" value="Bacteria"/>
</dbReference>
<dbReference type="InterPro" id="IPR000866">
    <property type="entry name" value="AhpC/TSA"/>
</dbReference>
<accession>F0SD21</accession>
<proteinExistence type="predicted"/>
<dbReference type="AlphaFoldDB" id="F0SD21"/>
<dbReference type="Gene3D" id="3.40.30.10">
    <property type="entry name" value="Glutaredoxin"/>
    <property type="match status" value="1"/>
</dbReference>
<dbReference type="PROSITE" id="PS51352">
    <property type="entry name" value="THIOREDOXIN_2"/>
    <property type="match status" value="1"/>
</dbReference>
<evidence type="ECO:0000313" key="5">
    <source>
        <dbReference type="Proteomes" id="UP000000310"/>
    </source>
</evidence>
<dbReference type="InterPro" id="IPR050553">
    <property type="entry name" value="Thioredoxin_ResA/DsbE_sf"/>
</dbReference>
<dbReference type="PROSITE" id="PS00194">
    <property type="entry name" value="THIOREDOXIN_1"/>
    <property type="match status" value="1"/>
</dbReference>
<dbReference type="CDD" id="cd02966">
    <property type="entry name" value="TlpA_like_family"/>
    <property type="match status" value="1"/>
</dbReference>
<dbReference type="InterPro" id="IPR036249">
    <property type="entry name" value="Thioredoxin-like_sf"/>
</dbReference>
<gene>
    <name evidence="4" type="ordered locus">Pedsa_1210</name>
</gene>
<feature type="domain" description="Thioredoxin" evidence="3">
    <location>
        <begin position="9"/>
        <end position="158"/>
    </location>
</feature>
<dbReference type="RefSeq" id="WP_013632277.1">
    <property type="nucleotide sequence ID" value="NC_015177.1"/>
</dbReference>
<keyword evidence="5" id="KW-1185">Reference proteome</keyword>
<evidence type="ECO:0000259" key="3">
    <source>
        <dbReference type="PROSITE" id="PS51352"/>
    </source>
</evidence>
<dbReference type="STRING" id="762903.Pedsa_1210"/>
<dbReference type="KEGG" id="psn:Pedsa_1210"/>
<dbReference type="GO" id="GO:0016491">
    <property type="term" value="F:oxidoreductase activity"/>
    <property type="evidence" value="ECO:0007669"/>
    <property type="project" value="InterPro"/>
</dbReference>
<dbReference type="InterPro" id="IPR017937">
    <property type="entry name" value="Thioredoxin_CS"/>
</dbReference>
<dbReference type="InterPro" id="IPR013766">
    <property type="entry name" value="Thioredoxin_domain"/>
</dbReference>
<dbReference type="PANTHER" id="PTHR42852:SF13">
    <property type="entry name" value="PROTEIN DIPZ"/>
    <property type="match status" value="1"/>
</dbReference>
<name>F0SD21_PSESL</name>
<dbReference type="GO" id="GO:0016209">
    <property type="term" value="F:antioxidant activity"/>
    <property type="evidence" value="ECO:0007669"/>
    <property type="project" value="InterPro"/>
</dbReference>
<sequence>MKHLLTFFLLIVLSLPVFSQKAGVVKFEDLEGRIMNSSDTLYVINFWATWCTPCVKEIPFFEQLAEKYKQEPLKVIFYSLDFKSKIEKEVIPFVRKNSIKSEVLVNQNNDEKFINLVSKEWSGAIPATLIINKKKGIRKFYEKEFDFNQLEELYLKSR</sequence>
<dbReference type="SUPFAM" id="SSF52833">
    <property type="entry name" value="Thioredoxin-like"/>
    <property type="match status" value="1"/>
</dbReference>
<evidence type="ECO:0000256" key="2">
    <source>
        <dbReference type="SAM" id="SignalP"/>
    </source>
</evidence>
<evidence type="ECO:0000256" key="1">
    <source>
        <dbReference type="ARBA" id="ARBA00023284"/>
    </source>
</evidence>
<keyword evidence="1" id="KW-0676">Redox-active center</keyword>
<dbReference type="EMBL" id="CP002545">
    <property type="protein sequence ID" value="ADY51778.1"/>
    <property type="molecule type" value="Genomic_DNA"/>
</dbReference>